<dbReference type="EMBL" id="AWWI01000064">
    <property type="protein sequence ID" value="PIL20248.1"/>
    <property type="molecule type" value="Genomic_DNA"/>
</dbReference>
<protein>
    <submittedName>
        <fullName evidence="1">Uncharacterized protein</fullName>
    </submittedName>
</protein>
<gene>
    <name evidence="1" type="ORF">P775_09870</name>
</gene>
<reference evidence="1 2" key="1">
    <citation type="submission" date="2013-09" db="EMBL/GenBank/DDBJ databases">
        <title>Genome sequencing of Phaeobacter antarcticus sp. nov. SM1211.</title>
        <authorList>
            <person name="Zhang X.-Y."/>
            <person name="Liu C."/>
            <person name="Chen X.-L."/>
            <person name="Xie B.-B."/>
            <person name="Qin Q.-L."/>
            <person name="Rong J.-C."/>
            <person name="Zhang Y.-Z."/>
        </authorList>
    </citation>
    <scope>NUCLEOTIDE SEQUENCE [LARGE SCALE GENOMIC DNA]</scope>
    <source>
        <strain evidence="1 2">SM1211</strain>
    </source>
</reference>
<organism evidence="1 2">
    <name type="scientific">Puniceibacterium antarcticum</name>
    <dbReference type="NCBI Taxonomy" id="1206336"/>
    <lineage>
        <taxon>Bacteria</taxon>
        <taxon>Pseudomonadati</taxon>
        <taxon>Pseudomonadota</taxon>
        <taxon>Alphaproteobacteria</taxon>
        <taxon>Rhodobacterales</taxon>
        <taxon>Paracoccaceae</taxon>
        <taxon>Puniceibacterium</taxon>
    </lineage>
</organism>
<keyword evidence="2" id="KW-1185">Reference proteome</keyword>
<evidence type="ECO:0000313" key="2">
    <source>
        <dbReference type="Proteomes" id="UP000231259"/>
    </source>
</evidence>
<dbReference type="RefSeq" id="WP_180287386.1">
    <property type="nucleotide sequence ID" value="NZ_AWWI01000064.1"/>
</dbReference>
<dbReference type="Proteomes" id="UP000231259">
    <property type="component" value="Unassembled WGS sequence"/>
</dbReference>
<sequence>MNTQSQFETPTRVEVQKIIQQAHRMRSEYLATSIKAGLSNCHARFSRKKSVGGATA</sequence>
<proteinExistence type="predicted"/>
<accession>A0A2G8RGN5</accession>
<dbReference type="AlphaFoldDB" id="A0A2G8RGN5"/>
<dbReference type="NCBIfam" id="NF046098">
    <property type="entry name" value="RSP_7527_fam"/>
    <property type="match status" value="1"/>
</dbReference>
<evidence type="ECO:0000313" key="1">
    <source>
        <dbReference type="EMBL" id="PIL20248.1"/>
    </source>
</evidence>
<name>A0A2G8RGN5_9RHOB</name>
<dbReference type="InterPro" id="IPR058227">
    <property type="entry name" value="RSP_7527-like"/>
</dbReference>
<comment type="caution">
    <text evidence="1">The sequence shown here is derived from an EMBL/GenBank/DDBJ whole genome shotgun (WGS) entry which is preliminary data.</text>
</comment>